<organism evidence="1 2">
    <name type="scientific">Thioclava kandeliae</name>
    <dbReference type="NCBI Taxonomy" id="3070818"/>
    <lineage>
        <taxon>Bacteria</taxon>
        <taxon>Pseudomonadati</taxon>
        <taxon>Pseudomonadota</taxon>
        <taxon>Alphaproteobacteria</taxon>
        <taxon>Rhodobacterales</taxon>
        <taxon>Paracoccaceae</taxon>
        <taxon>Thioclava</taxon>
    </lineage>
</organism>
<gene>
    <name evidence="1" type="ORF">VSX56_17115</name>
</gene>
<evidence type="ECO:0000313" key="2">
    <source>
        <dbReference type="Proteomes" id="UP001438953"/>
    </source>
</evidence>
<dbReference type="Pfam" id="PF13618">
    <property type="entry name" value="Gluconate_2-dh3"/>
    <property type="match status" value="1"/>
</dbReference>
<dbReference type="GO" id="GO:0016491">
    <property type="term" value="F:oxidoreductase activity"/>
    <property type="evidence" value="ECO:0007669"/>
    <property type="project" value="UniProtKB-KW"/>
</dbReference>
<dbReference type="PROSITE" id="PS51318">
    <property type="entry name" value="TAT"/>
    <property type="match status" value="1"/>
</dbReference>
<dbReference type="EC" id="1.-.-.-" evidence="1"/>
<reference evidence="1 2" key="1">
    <citation type="submission" date="2024-06" db="EMBL/GenBank/DDBJ databases">
        <title>Thioclava kandeliae sp. nov. from a rhizosphere soil sample of Kandelia candel in a mangrove.</title>
        <authorList>
            <person name="Mu T."/>
        </authorList>
    </citation>
    <scope>NUCLEOTIDE SEQUENCE [LARGE SCALE GENOMIC DNA]</scope>
    <source>
        <strain evidence="1 2">CPCC 100088</strain>
    </source>
</reference>
<keyword evidence="2" id="KW-1185">Reference proteome</keyword>
<name>A0ABV1SKR1_9RHOB</name>
<accession>A0ABV1SKR1</accession>
<dbReference type="RefSeq" id="WP_349295111.1">
    <property type="nucleotide sequence ID" value="NZ_JAYWLC010000019.1"/>
</dbReference>
<dbReference type="InterPro" id="IPR027056">
    <property type="entry name" value="Gluconate_2DH_su3"/>
</dbReference>
<evidence type="ECO:0000313" key="1">
    <source>
        <dbReference type="EMBL" id="MER5173488.1"/>
    </source>
</evidence>
<sequence length="247" mass="26672">MTQTSGPHVGRRGFMLGTAAIATAAALGYPFESVSAATVLDQAAPDLATYQPTFFTKDEFALLCAMVDRLIPGDGDGEKIGPGALEANVPVFLDMQVGGDYGQDWYLKGPFPKNPDPLMGYQMPYMPAEIYRKGLAMAAKAAQDAHGKAFAELTADEQDAFLTDLQKDKIDFLAQGEDYLTAGNFFSQLLSDTRNGYLADPMYGGNKGMGAWIMIGYPGARASFREWVTQHNVKYPLGPVSVKGMRA</sequence>
<comment type="caution">
    <text evidence="1">The sequence shown here is derived from an EMBL/GenBank/DDBJ whole genome shotgun (WGS) entry which is preliminary data.</text>
</comment>
<dbReference type="EMBL" id="JAYWLC010000019">
    <property type="protein sequence ID" value="MER5173488.1"/>
    <property type="molecule type" value="Genomic_DNA"/>
</dbReference>
<keyword evidence="1" id="KW-0560">Oxidoreductase</keyword>
<proteinExistence type="predicted"/>
<dbReference type="InterPro" id="IPR006311">
    <property type="entry name" value="TAT_signal"/>
</dbReference>
<protein>
    <submittedName>
        <fullName evidence="1">Gluconate 2-dehydrogenase subunit 3 family protein</fullName>
        <ecNumber evidence="1">1.-.-.-</ecNumber>
    </submittedName>
</protein>
<dbReference type="Proteomes" id="UP001438953">
    <property type="component" value="Unassembled WGS sequence"/>
</dbReference>